<dbReference type="AlphaFoldDB" id="A0ABD7L706"/>
<reference evidence="1 2" key="1">
    <citation type="submission" date="2016-04" db="EMBL/GenBank/DDBJ databases">
        <authorList>
            <person name="Peeters C."/>
        </authorList>
    </citation>
    <scope>NUCLEOTIDE SEQUENCE [LARGE SCALE GENOMIC DNA]</scope>
    <source>
        <strain evidence="1">LMG 29311</strain>
    </source>
</reference>
<protein>
    <submittedName>
        <fullName evidence="1">Uncharacterized protein</fullName>
    </submittedName>
</protein>
<dbReference type="Proteomes" id="UP000196218">
    <property type="component" value="Unassembled WGS sequence"/>
</dbReference>
<comment type="caution">
    <text evidence="1">The sequence shown here is derived from an EMBL/GenBank/DDBJ whole genome shotgun (WGS) entry which is preliminary data.</text>
</comment>
<evidence type="ECO:0000313" key="2">
    <source>
        <dbReference type="Proteomes" id="UP000196218"/>
    </source>
</evidence>
<organism evidence="1 2">
    <name type="scientific">Burkholderia multivorans</name>
    <dbReference type="NCBI Taxonomy" id="87883"/>
    <lineage>
        <taxon>Bacteria</taxon>
        <taxon>Pseudomonadati</taxon>
        <taxon>Pseudomonadota</taxon>
        <taxon>Betaproteobacteria</taxon>
        <taxon>Burkholderiales</taxon>
        <taxon>Burkholderiaceae</taxon>
        <taxon>Burkholderia</taxon>
        <taxon>Burkholderia cepacia complex</taxon>
    </lineage>
</organism>
<dbReference type="EMBL" id="FKJW01000005">
    <property type="protein sequence ID" value="SAJ97438.1"/>
    <property type="molecule type" value="Genomic_DNA"/>
</dbReference>
<name>A0ABD7L706_9BURK</name>
<accession>A0ABD7L706</accession>
<gene>
    <name evidence="1" type="ORF">UA18_03585</name>
</gene>
<proteinExistence type="predicted"/>
<evidence type="ECO:0000313" key="1">
    <source>
        <dbReference type="EMBL" id="SAJ97438.1"/>
    </source>
</evidence>
<sequence>MADANVCAGPSSVMRVLFAVGLERLMARRVESGFEHRTSFFTPPPSEPLFPHASLAWIINEHGVDVGNCPNGASAAPLAVGNFGREYPNTGGDIFERCVFGAGESFGYFSNQRFTRFVGVLTLRYRRNDSITRQLGRLATDEHPCRSMKIEYRYAASDLVTRVVPFCFDQNIRQLAEKLRLRRWSQAICGDERVDHWHDGVLSSVVPSSNHLALQTCLEVARLPLLVVYQPLR</sequence>